<evidence type="ECO:0000313" key="2">
    <source>
        <dbReference type="Proteomes" id="UP000798662"/>
    </source>
</evidence>
<sequence length="187" mass="20487">MEVVPSSPLVDADTEDEIFAVNPTMLMNTEQSRGAVGDEHDVSRVMRLTCSHGHREYAEAGGFPRAEHDKDDHLAAKDDVNTIDYSAVTASDAAAALEQPLDGVYPLKGPMQRKIATLLRTLIVVQQTNDKCIMAFLGIAHYLMAFSQLVGVSSSTDRSEFFDALLVAFMHPASMKGWRLLSSPVYN</sequence>
<accession>A0ACC3BQ96</accession>
<dbReference type="Proteomes" id="UP000798662">
    <property type="component" value="Chromosome 1"/>
</dbReference>
<organism evidence="1 2">
    <name type="scientific">Pyropia yezoensis</name>
    <name type="common">Susabi-nori</name>
    <name type="synonym">Porphyra yezoensis</name>
    <dbReference type="NCBI Taxonomy" id="2788"/>
    <lineage>
        <taxon>Eukaryota</taxon>
        <taxon>Rhodophyta</taxon>
        <taxon>Bangiophyceae</taxon>
        <taxon>Bangiales</taxon>
        <taxon>Bangiaceae</taxon>
        <taxon>Pyropia</taxon>
    </lineage>
</organism>
<dbReference type="EMBL" id="CM020618">
    <property type="protein sequence ID" value="KAK1860057.1"/>
    <property type="molecule type" value="Genomic_DNA"/>
</dbReference>
<gene>
    <name evidence="1" type="ORF">I4F81_002648</name>
</gene>
<protein>
    <submittedName>
        <fullName evidence="1">Uncharacterized protein</fullName>
    </submittedName>
</protein>
<evidence type="ECO:0000313" key="1">
    <source>
        <dbReference type="EMBL" id="KAK1860057.1"/>
    </source>
</evidence>
<keyword evidence="2" id="KW-1185">Reference proteome</keyword>
<comment type="caution">
    <text evidence="1">The sequence shown here is derived from an EMBL/GenBank/DDBJ whole genome shotgun (WGS) entry which is preliminary data.</text>
</comment>
<reference evidence="1" key="1">
    <citation type="submission" date="2019-11" db="EMBL/GenBank/DDBJ databases">
        <title>Nori genome reveals adaptations in red seaweeds to the harsh intertidal environment.</title>
        <authorList>
            <person name="Wang D."/>
            <person name="Mao Y."/>
        </authorList>
    </citation>
    <scope>NUCLEOTIDE SEQUENCE</scope>
    <source>
        <tissue evidence="1">Gametophyte</tissue>
    </source>
</reference>
<name>A0ACC3BQ96_PYRYE</name>
<proteinExistence type="predicted"/>